<evidence type="ECO:0000256" key="2">
    <source>
        <dbReference type="ARBA" id="ARBA00004664"/>
    </source>
</evidence>
<keyword evidence="12" id="KW-1185">Reference proteome</keyword>
<reference evidence="11 12" key="1">
    <citation type="submission" date="2020-08" db="EMBL/GenBank/DDBJ databases">
        <title>Genomic Encyclopedia of Type Strains, Phase IV (KMG-IV): sequencing the most valuable type-strain genomes for metagenomic binning, comparative biology and taxonomic classification.</title>
        <authorList>
            <person name="Goeker M."/>
        </authorList>
    </citation>
    <scope>NUCLEOTIDE SEQUENCE [LARGE SCALE GENOMIC DNA]</scope>
    <source>
        <strain evidence="11 12">DSM 25799</strain>
    </source>
</reference>
<dbReference type="GO" id="GO:0004640">
    <property type="term" value="F:phosphoribosylanthranilate isomerase activity"/>
    <property type="evidence" value="ECO:0007669"/>
    <property type="project" value="UniProtKB-UniRule"/>
</dbReference>
<dbReference type="EMBL" id="JACHHK010000002">
    <property type="protein sequence ID" value="MBB5182534.1"/>
    <property type="molecule type" value="Genomic_DNA"/>
</dbReference>
<evidence type="ECO:0000256" key="9">
    <source>
        <dbReference type="HAMAP-Rule" id="MF_00135"/>
    </source>
</evidence>
<evidence type="ECO:0000256" key="8">
    <source>
        <dbReference type="ARBA" id="ARBA00023235"/>
    </source>
</evidence>
<name>A0A7W8CX29_9FIRM</name>
<evidence type="ECO:0000313" key="12">
    <source>
        <dbReference type="Proteomes" id="UP000539953"/>
    </source>
</evidence>
<keyword evidence="7 9" id="KW-0057">Aromatic amino acid biosynthesis</keyword>
<dbReference type="CDD" id="cd00405">
    <property type="entry name" value="PRAI"/>
    <property type="match status" value="1"/>
</dbReference>
<dbReference type="InterPro" id="IPR011060">
    <property type="entry name" value="RibuloseP-bd_barrel"/>
</dbReference>
<evidence type="ECO:0000256" key="6">
    <source>
        <dbReference type="ARBA" id="ARBA00022822"/>
    </source>
</evidence>
<keyword evidence="8 9" id="KW-0413">Isomerase</keyword>
<dbReference type="RefSeq" id="WP_183327311.1">
    <property type="nucleotide sequence ID" value="NZ_JACHHK010000002.1"/>
</dbReference>
<dbReference type="EC" id="5.3.1.24" evidence="3 9"/>
<dbReference type="Proteomes" id="UP000539953">
    <property type="component" value="Unassembled WGS sequence"/>
</dbReference>
<keyword evidence="6 9" id="KW-0822">Tryptophan biosynthesis</keyword>
<protein>
    <recommendedName>
        <fullName evidence="4 9">N-(5'-phosphoribosyl)anthranilate isomerase</fullName>
        <shortName evidence="9">PRAI</shortName>
        <ecNumber evidence="3 9">5.3.1.24</ecNumber>
    </recommendedName>
</protein>
<evidence type="ECO:0000256" key="7">
    <source>
        <dbReference type="ARBA" id="ARBA00023141"/>
    </source>
</evidence>
<dbReference type="UniPathway" id="UPA00035">
    <property type="reaction ID" value="UER00042"/>
</dbReference>
<dbReference type="PANTHER" id="PTHR42894">
    <property type="entry name" value="N-(5'-PHOSPHORIBOSYL)ANTHRANILATE ISOMERASE"/>
    <property type="match status" value="1"/>
</dbReference>
<organism evidence="11 12">
    <name type="scientific">Catenisphaera adipataccumulans</name>
    <dbReference type="NCBI Taxonomy" id="700500"/>
    <lineage>
        <taxon>Bacteria</taxon>
        <taxon>Bacillati</taxon>
        <taxon>Bacillota</taxon>
        <taxon>Erysipelotrichia</taxon>
        <taxon>Erysipelotrichales</taxon>
        <taxon>Erysipelotrichaceae</taxon>
        <taxon>Catenisphaera</taxon>
    </lineage>
</organism>
<evidence type="ECO:0000313" key="11">
    <source>
        <dbReference type="EMBL" id="MBB5182534.1"/>
    </source>
</evidence>
<dbReference type="InterPro" id="IPR013785">
    <property type="entry name" value="Aldolase_TIM"/>
</dbReference>
<feature type="domain" description="N-(5'phosphoribosyl) anthranilate isomerase (PRAI)" evidence="10">
    <location>
        <begin position="4"/>
        <end position="193"/>
    </location>
</feature>
<evidence type="ECO:0000256" key="3">
    <source>
        <dbReference type="ARBA" id="ARBA00012572"/>
    </source>
</evidence>
<dbReference type="InterPro" id="IPR001240">
    <property type="entry name" value="PRAI_dom"/>
</dbReference>
<comment type="catalytic activity">
    <reaction evidence="1 9">
        <text>N-(5-phospho-beta-D-ribosyl)anthranilate = 1-(2-carboxyphenylamino)-1-deoxy-D-ribulose 5-phosphate</text>
        <dbReference type="Rhea" id="RHEA:21540"/>
        <dbReference type="ChEBI" id="CHEBI:18277"/>
        <dbReference type="ChEBI" id="CHEBI:58613"/>
        <dbReference type="EC" id="5.3.1.24"/>
    </reaction>
</comment>
<dbReference type="PANTHER" id="PTHR42894:SF1">
    <property type="entry name" value="N-(5'-PHOSPHORIBOSYL)ANTHRANILATE ISOMERASE"/>
    <property type="match status" value="1"/>
</dbReference>
<evidence type="ECO:0000259" key="10">
    <source>
        <dbReference type="Pfam" id="PF00697"/>
    </source>
</evidence>
<dbReference type="SUPFAM" id="SSF51366">
    <property type="entry name" value="Ribulose-phoshate binding barrel"/>
    <property type="match status" value="1"/>
</dbReference>
<gene>
    <name evidence="9" type="primary">trpF</name>
    <name evidence="11" type="ORF">HNQ47_000553</name>
</gene>
<keyword evidence="5 9" id="KW-0028">Amino-acid biosynthesis</keyword>
<evidence type="ECO:0000256" key="4">
    <source>
        <dbReference type="ARBA" id="ARBA00022272"/>
    </source>
</evidence>
<accession>A0A7W8CX29</accession>
<comment type="caution">
    <text evidence="11">The sequence shown here is derived from an EMBL/GenBank/DDBJ whole genome shotgun (WGS) entry which is preliminary data.</text>
</comment>
<dbReference type="AlphaFoldDB" id="A0A7W8CX29"/>
<dbReference type="InterPro" id="IPR044643">
    <property type="entry name" value="TrpF_fam"/>
</dbReference>
<dbReference type="Pfam" id="PF00697">
    <property type="entry name" value="PRAI"/>
    <property type="match status" value="1"/>
</dbReference>
<sequence length="201" mass="22050">MIRIKICGLRRLEDIAIANRCHPNYAGFIVDFPKSFRSVEPAALHTLTDRLDPAIPAVGVFVDEDPAVIEQLVRTNTIQMVQLHGHETPAMIRTVQSFGAPVIKAFVIRSEADLQPAIDSPADAILLDAGQGSGRTFDWSLLKQMDRPFILAGGLNPDNLSEAIQTLRPAAVDISSGAETNQIKDEQKIKQCIALCRKEQL</sequence>
<dbReference type="HAMAP" id="MF_00135">
    <property type="entry name" value="PRAI"/>
    <property type="match status" value="1"/>
</dbReference>
<comment type="pathway">
    <text evidence="2 9">Amino-acid biosynthesis; L-tryptophan biosynthesis; L-tryptophan from chorismate: step 3/5.</text>
</comment>
<evidence type="ECO:0000256" key="1">
    <source>
        <dbReference type="ARBA" id="ARBA00001164"/>
    </source>
</evidence>
<evidence type="ECO:0000256" key="5">
    <source>
        <dbReference type="ARBA" id="ARBA00022605"/>
    </source>
</evidence>
<proteinExistence type="inferred from homology"/>
<comment type="similarity">
    <text evidence="9">Belongs to the TrpF family.</text>
</comment>
<dbReference type="GO" id="GO:0000162">
    <property type="term" value="P:L-tryptophan biosynthetic process"/>
    <property type="evidence" value="ECO:0007669"/>
    <property type="project" value="UniProtKB-UniRule"/>
</dbReference>
<dbReference type="Gene3D" id="3.20.20.70">
    <property type="entry name" value="Aldolase class I"/>
    <property type="match status" value="1"/>
</dbReference>